<name>A0ABZ1SED3_9ACTN</name>
<sequence>MDDRLRVVLVGPLPPPMGGIARGVEMLRRAPQVRAEVDLRIVDTGLRWRSIHQTSTAARLLDGVRQLLRSAAVLTWRCLRGAPDVVHLRSSGGLGAVRDLVLVLIARTFRVPVIYQLHFGRVPDIAARRTGEWRVMRAALARAAVVVAIDRHTERAIVEALPHVRTVRLPNGFDPAVLPPAPAPTGQGRRVLYAGWVIPEKGVEDLLDAWRTLDTDGWTLQLSGSCDDEYRRTLRERYGDDAVVFTGELTHSALLREMAACDVFVLPSHTEGFPNVVVEAMALGRAVVATDVGAVADMLADGCGAVVPPRRPADLAGALDAVMRDEALRRATGERARAKALGEYRIDEVVAAVVRLWRSVASADRPAARAVDHAGRSS</sequence>
<evidence type="ECO:0000313" key="2">
    <source>
        <dbReference type="Proteomes" id="UP001432190"/>
    </source>
</evidence>
<dbReference type="InterPro" id="IPR050194">
    <property type="entry name" value="Glycosyltransferase_grp1"/>
</dbReference>
<dbReference type="RefSeq" id="WP_328853537.1">
    <property type="nucleotide sequence ID" value="NZ_CP108084.1"/>
</dbReference>
<reference evidence="1" key="1">
    <citation type="submission" date="2022-10" db="EMBL/GenBank/DDBJ databases">
        <title>The complete genomes of actinobacterial strains from the NBC collection.</title>
        <authorList>
            <person name="Joergensen T.S."/>
            <person name="Alvarez Arevalo M."/>
            <person name="Sterndorff E.B."/>
            <person name="Faurdal D."/>
            <person name="Vuksanovic O."/>
            <person name="Mourched A.-S."/>
            <person name="Charusanti P."/>
            <person name="Shaw S."/>
            <person name="Blin K."/>
            <person name="Weber T."/>
        </authorList>
    </citation>
    <scope>NUCLEOTIDE SEQUENCE</scope>
    <source>
        <strain evidence="1">NBC_00256</strain>
    </source>
</reference>
<keyword evidence="2" id="KW-1185">Reference proteome</keyword>
<gene>
    <name evidence="1" type="ORF">OG994_14420</name>
</gene>
<dbReference type="Pfam" id="PF13692">
    <property type="entry name" value="Glyco_trans_1_4"/>
    <property type="match status" value="1"/>
</dbReference>
<organism evidence="1 2">
    <name type="scientific">Micromonospora globbae</name>
    <dbReference type="NCBI Taxonomy" id="1894969"/>
    <lineage>
        <taxon>Bacteria</taxon>
        <taxon>Bacillati</taxon>
        <taxon>Actinomycetota</taxon>
        <taxon>Actinomycetes</taxon>
        <taxon>Micromonosporales</taxon>
        <taxon>Micromonosporaceae</taxon>
        <taxon>Micromonospora</taxon>
    </lineage>
</organism>
<dbReference type="EMBL" id="CP108084">
    <property type="protein sequence ID" value="WUP52626.1"/>
    <property type="molecule type" value="Genomic_DNA"/>
</dbReference>
<dbReference type="Proteomes" id="UP001432190">
    <property type="component" value="Chromosome"/>
</dbReference>
<dbReference type="PANTHER" id="PTHR45947">
    <property type="entry name" value="SULFOQUINOVOSYL TRANSFERASE SQD2"/>
    <property type="match status" value="1"/>
</dbReference>
<protein>
    <submittedName>
        <fullName evidence="1">Glycosyltransferase family 4 protein</fullName>
    </submittedName>
</protein>
<dbReference type="CDD" id="cd03801">
    <property type="entry name" value="GT4_PimA-like"/>
    <property type="match status" value="1"/>
</dbReference>
<accession>A0ABZ1SED3</accession>
<dbReference type="SUPFAM" id="SSF53756">
    <property type="entry name" value="UDP-Glycosyltransferase/glycogen phosphorylase"/>
    <property type="match status" value="1"/>
</dbReference>
<dbReference type="PANTHER" id="PTHR45947:SF3">
    <property type="entry name" value="SULFOQUINOVOSYL TRANSFERASE SQD2"/>
    <property type="match status" value="1"/>
</dbReference>
<dbReference type="Gene3D" id="3.40.50.2000">
    <property type="entry name" value="Glycogen Phosphorylase B"/>
    <property type="match status" value="2"/>
</dbReference>
<proteinExistence type="predicted"/>
<evidence type="ECO:0000313" key="1">
    <source>
        <dbReference type="EMBL" id="WUP52626.1"/>
    </source>
</evidence>